<keyword evidence="2" id="KW-1185">Reference proteome</keyword>
<protein>
    <submittedName>
        <fullName evidence="1">45405_t:CDS:1</fullName>
    </submittedName>
</protein>
<proteinExistence type="predicted"/>
<reference evidence="1 2" key="1">
    <citation type="submission" date="2021-06" db="EMBL/GenBank/DDBJ databases">
        <authorList>
            <person name="Kallberg Y."/>
            <person name="Tangrot J."/>
            <person name="Rosling A."/>
        </authorList>
    </citation>
    <scope>NUCLEOTIDE SEQUENCE [LARGE SCALE GENOMIC DNA]</scope>
    <source>
        <strain evidence="1 2">120-4 pot B 10/14</strain>
    </source>
</reference>
<comment type="caution">
    <text evidence="1">The sequence shown here is derived from an EMBL/GenBank/DDBJ whole genome shotgun (WGS) entry which is preliminary data.</text>
</comment>
<accession>A0ABN7WG35</accession>
<sequence>DRINSEMNVMNDENDQQKLYNKESTYILVIDFKKMSPRCHQKLKFVKICIEYEHKFFLYVHPTLGTHYAANQLDLRSAVYLMEFITFPQVANDPADLTILQNWVMEGAQQEDLDIQAIQQKVSKYNNSLKVIGRGSGYSLKIKAFGGLGTRFLTLVILFEYFKFGVPS</sequence>
<organism evidence="1 2">
    <name type="scientific">Gigaspora margarita</name>
    <dbReference type="NCBI Taxonomy" id="4874"/>
    <lineage>
        <taxon>Eukaryota</taxon>
        <taxon>Fungi</taxon>
        <taxon>Fungi incertae sedis</taxon>
        <taxon>Mucoromycota</taxon>
        <taxon>Glomeromycotina</taxon>
        <taxon>Glomeromycetes</taxon>
        <taxon>Diversisporales</taxon>
        <taxon>Gigasporaceae</taxon>
        <taxon>Gigaspora</taxon>
    </lineage>
</organism>
<dbReference type="EMBL" id="CAJVQB010043012">
    <property type="protein sequence ID" value="CAG8830865.1"/>
    <property type="molecule type" value="Genomic_DNA"/>
</dbReference>
<gene>
    <name evidence="1" type="ORF">GMARGA_LOCUS30475</name>
</gene>
<feature type="non-terminal residue" evidence="1">
    <location>
        <position position="168"/>
    </location>
</feature>
<name>A0ABN7WG35_GIGMA</name>
<evidence type="ECO:0000313" key="1">
    <source>
        <dbReference type="EMBL" id="CAG8830865.1"/>
    </source>
</evidence>
<dbReference type="Proteomes" id="UP000789901">
    <property type="component" value="Unassembled WGS sequence"/>
</dbReference>
<evidence type="ECO:0000313" key="2">
    <source>
        <dbReference type="Proteomes" id="UP000789901"/>
    </source>
</evidence>
<feature type="non-terminal residue" evidence="1">
    <location>
        <position position="1"/>
    </location>
</feature>